<protein>
    <submittedName>
        <fullName evidence="3">VPLPA-CTERM protein sorting domain-containing protein</fullName>
    </submittedName>
</protein>
<dbReference type="EMBL" id="FRDL01000002">
    <property type="protein sequence ID" value="SHN55805.1"/>
    <property type="molecule type" value="Genomic_DNA"/>
</dbReference>
<feature type="signal peptide" evidence="2">
    <location>
        <begin position="1"/>
        <end position="21"/>
    </location>
</feature>
<keyword evidence="1" id="KW-1133">Transmembrane helix</keyword>
<dbReference type="Proteomes" id="UP000184066">
    <property type="component" value="Unassembled WGS sequence"/>
</dbReference>
<proteinExistence type="predicted"/>
<evidence type="ECO:0000256" key="1">
    <source>
        <dbReference type="SAM" id="Phobius"/>
    </source>
</evidence>
<evidence type="ECO:0000313" key="4">
    <source>
        <dbReference type="Proteomes" id="UP000184066"/>
    </source>
</evidence>
<dbReference type="STRING" id="1189325.SAMN04488119_103331"/>
<keyword evidence="2" id="KW-0732">Signal</keyword>
<organism evidence="3 4">
    <name type="scientific">Oceanicella actignis</name>
    <dbReference type="NCBI Taxonomy" id="1189325"/>
    <lineage>
        <taxon>Bacteria</taxon>
        <taxon>Pseudomonadati</taxon>
        <taxon>Pseudomonadota</taxon>
        <taxon>Alphaproteobacteria</taxon>
        <taxon>Rhodobacterales</taxon>
        <taxon>Paracoccaceae</taxon>
        <taxon>Oceanicella</taxon>
    </lineage>
</organism>
<accession>A0A1M7SBH1</accession>
<name>A0A1M7SBH1_9RHOB</name>
<evidence type="ECO:0000256" key="2">
    <source>
        <dbReference type="SAM" id="SignalP"/>
    </source>
</evidence>
<keyword evidence="1" id="KW-0812">Transmembrane</keyword>
<evidence type="ECO:0000313" key="3">
    <source>
        <dbReference type="EMBL" id="SHN55805.1"/>
    </source>
</evidence>
<reference evidence="3 4" key="1">
    <citation type="submission" date="2016-12" db="EMBL/GenBank/DDBJ databases">
        <authorList>
            <person name="Song W.-J."/>
            <person name="Kurnit D.M."/>
        </authorList>
    </citation>
    <scope>NUCLEOTIDE SEQUENCE [LARGE SCALE GENOMIC DNA]</scope>
    <source>
        <strain evidence="3 4">CGMCC 1.10808</strain>
    </source>
</reference>
<gene>
    <name evidence="3" type="ORF">SAMN05216200_102177</name>
</gene>
<keyword evidence="4" id="KW-1185">Reference proteome</keyword>
<feature type="chain" id="PRO_5009929129" evidence="2">
    <location>
        <begin position="22"/>
        <end position="204"/>
    </location>
</feature>
<dbReference type="OrthoDB" id="9998004at2"/>
<feature type="transmembrane region" description="Helical" evidence="1">
    <location>
        <begin position="176"/>
        <end position="197"/>
    </location>
</feature>
<dbReference type="RefSeq" id="WP_072746256.1">
    <property type="nucleotide sequence ID" value="NZ_FOHL01000003.1"/>
</dbReference>
<sequence length="204" mass="20585">MLRILIAAGIAAAALSAEAHAAPISANFRAELSLPEAIGPDARVFEALAEPVAGAPDLDATNEIANPERYGGFATVDLDSSGLITLTGDQSEAGFADDQLAVFTISDIVFDAGETILGVDVASSGLLDPDPGFVVIAPLVEFTANSVTITYDVGDGEFFQFLDGGASTFALKTGAAAVPLPVGGALLLGALAALGVARRRRVAA</sequence>
<dbReference type="AlphaFoldDB" id="A0A1M7SBH1"/>
<keyword evidence="1" id="KW-0472">Membrane</keyword>